<organism evidence="2 3">
    <name type="scientific">Echria macrotheca</name>
    <dbReference type="NCBI Taxonomy" id="438768"/>
    <lineage>
        <taxon>Eukaryota</taxon>
        <taxon>Fungi</taxon>
        <taxon>Dikarya</taxon>
        <taxon>Ascomycota</taxon>
        <taxon>Pezizomycotina</taxon>
        <taxon>Sordariomycetes</taxon>
        <taxon>Sordariomycetidae</taxon>
        <taxon>Sordariales</taxon>
        <taxon>Schizotheciaceae</taxon>
        <taxon>Echria</taxon>
    </lineage>
</organism>
<feature type="compositionally biased region" description="Basic and acidic residues" evidence="1">
    <location>
        <begin position="1"/>
        <end position="13"/>
    </location>
</feature>
<feature type="region of interest" description="Disordered" evidence="1">
    <location>
        <begin position="1"/>
        <end position="36"/>
    </location>
</feature>
<reference evidence="2" key="1">
    <citation type="submission" date="2023-06" db="EMBL/GenBank/DDBJ databases">
        <title>Genome-scale phylogeny and comparative genomics of the fungal order Sordariales.</title>
        <authorList>
            <consortium name="Lawrence Berkeley National Laboratory"/>
            <person name="Hensen N."/>
            <person name="Bonometti L."/>
            <person name="Westerberg I."/>
            <person name="Brannstrom I.O."/>
            <person name="Guillou S."/>
            <person name="Cros-Aarteil S."/>
            <person name="Calhoun S."/>
            <person name="Haridas S."/>
            <person name="Kuo A."/>
            <person name="Mondo S."/>
            <person name="Pangilinan J."/>
            <person name="Riley R."/>
            <person name="Labutti K."/>
            <person name="Andreopoulos B."/>
            <person name="Lipzen A."/>
            <person name="Chen C."/>
            <person name="Yanf M."/>
            <person name="Daum C."/>
            <person name="Ng V."/>
            <person name="Clum A."/>
            <person name="Steindorff A."/>
            <person name="Ohm R."/>
            <person name="Martin F."/>
            <person name="Silar P."/>
            <person name="Natvig D."/>
            <person name="Lalanne C."/>
            <person name="Gautier V."/>
            <person name="Ament-Velasquez S.L."/>
            <person name="Kruys A."/>
            <person name="Hutchinson M.I."/>
            <person name="Powell A.J."/>
            <person name="Barry K."/>
            <person name="Miller A.N."/>
            <person name="Grigoriev I.V."/>
            <person name="Debuchy R."/>
            <person name="Gladieux P."/>
            <person name="Thoren M.H."/>
            <person name="Johannesson H."/>
        </authorList>
    </citation>
    <scope>NUCLEOTIDE SEQUENCE</scope>
    <source>
        <strain evidence="2">PSN4</strain>
    </source>
</reference>
<sequence>MDAIKTPELHEPDVAVEDSPPQSLQETPKRHALSPSQINQMIPDGPFKLHSLLREESHCDVYSVTCHDTQGTEPAFAPVLKEATPGISLEARLYDLDKSVPAKLKKYRLKGIKRLESRTAKLLKLEGGLQLVIYKTGQLRDAGPVPTQLKSETTVPLTHDRTTPPSENHGKEALQKGKGKGQEKSLKGLRKASCPEDICASTGIPPIRKAKAARRVKTYRQKLRARVGQSARRQASREERRETKSSYHISGDYAFWMLLFLYYAYQEDGTLRGEIPESGRNLIYWALPEARHFLNYVSRYLSTTTLRFADGDEMEEYLLIKQREIKSLEKLQKKLPKLEAAYTLRLASFVELESDAEPGSDERQEMKKKRMASHQSVVAVQHARKVLPVVIERAMEVRSRILSSFEDVREAEAELEKIDRCVGEMESLDVHLRTAANWCSSVVPLSTPFAGLRKRYTLLHQRLAMRTEAMATLWIRKKVLDDLLQHLLVCWVK</sequence>
<dbReference type="EMBL" id="MU839836">
    <property type="protein sequence ID" value="KAK1753920.1"/>
    <property type="molecule type" value="Genomic_DNA"/>
</dbReference>
<accession>A0AAJ0B906</accession>
<comment type="caution">
    <text evidence="2">The sequence shown here is derived from an EMBL/GenBank/DDBJ whole genome shotgun (WGS) entry which is preliminary data.</text>
</comment>
<dbReference type="Proteomes" id="UP001239445">
    <property type="component" value="Unassembled WGS sequence"/>
</dbReference>
<evidence type="ECO:0000313" key="3">
    <source>
        <dbReference type="Proteomes" id="UP001239445"/>
    </source>
</evidence>
<feature type="compositionally biased region" description="Basic and acidic residues" evidence="1">
    <location>
        <begin position="158"/>
        <end position="186"/>
    </location>
</feature>
<keyword evidence="3" id="KW-1185">Reference proteome</keyword>
<name>A0AAJ0B906_9PEZI</name>
<dbReference type="AlphaFoldDB" id="A0AAJ0B906"/>
<protein>
    <submittedName>
        <fullName evidence="2">Uncharacterized protein</fullName>
    </submittedName>
</protein>
<evidence type="ECO:0000256" key="1">
    <source>
        <dbReference type="SAM" id="MobiDB-lite"/>
    </source>
</evidence>
<proteinExistence type="predicted"/>
<gene>
    <name evidence="2" type="ORF">QBC47DRAFT_385205</name>
</gene>
<feature type="region of interest" description="Disordered" evidence="1">
    <location>
        <begin position="142"/>
        <end position="189"/>
    </location>
</feature>
<evidence type="ECO:0000313" key="2">
    <source>
        <dbReference type="EMBL" id="KAK1753920.1"/>
    </source>
</evidence>
<feature type="region of interest" description="Disordered" evidence="1">
    <location>
        <begin position="224"/>
        <end position="243"/>
    </location>
</feature>